<dbReference type="SMART" id="SM00382">
    <property type="entry name" value="AAA"/>
    <property type="match status" value="1"/>
</dbReference>
<comment type="similarity">
    <text evidence="1">Belongs to the IS21/IS1162 putative ATP-binding protein family.</text>
</comment>
<dbReference type="PANTHER" id="PTHR30050:SF4">
    <property type="entry name" value="ATP-BINDING PROTEIN RV3427C IN INSERTION SEQUENCE-RELATED"/>
    <property type="match status" value="1"/>
</dbReference>
<dbReference type="AlphaFoldDB" id="A0A0M0GL65"/>
<dbReference type="InterPro" id="IPR028350">
    <property type="entry name" value="DNAC/IstB-like"/>
</dbReference>
<keyword evidence="3 5" id="KW-0067">ATP-binding</keyword>
<evidence type="ECO:0000256" key="3">
    <source>
        <dbReference type="ARBA" id="ARBA00022840"/>
    </source>
</evidence>
<keyword evidence="6" id="KW-1185">Reference proteome</keyword>
<dbReference type="OrthoDB" id="2052561at2"/>
<name>A0A0M0GL65_SPOGL</name>
<dbReference type="STRING" id="1459.AF332_00040"/>
<dbReference type="GO" id="GO:0005524">
    <property type="term" value="F:ATP binding"/>
    <property type="evidence" value="ECO:0007669"/>
    <property type="project" value="UniProtKB-KW"/>
</dbReference>
<reference evidence="6" key="1">
    <citation type="submission" date="2015-07" db="EMBL/GenBank/DDBJ databases">
        <title>Fjat-10036 dsm4.</title>
        <authorList>
            <person name="Liu B."/>
            <person name="Wang J."/>
            <person name="Zhu Y."/>
            <person name="Liu G."/>
            <person name="Chen Q."/>
            <person name="Chen Z."/>
            <person name="Lan J."/>
            <person name="Che J."/>
            <person name="Ge C."/>
            <person name="Shi H."/>
            <person name="Pan Z."/>
            <person name="Liu X."/>
        </authorList>
    </citation>
    <scope>NUCLEOTIDE SEQUENCE [LARGE SCALE GENOMIC DNA]</scope>
    <source>
        <strain evidence="6">DSM 4</strain>
    </source>
</reference>
<dbReference type="PIRSF" id="PIRSF003073">
    <property type="entry name" value="DNAC_TnpB_IstB"/>
    <property type="match status" value="1"/>
</dbReference>
<dbReference type="InterPro" id="IPR047661">
    <property type="entry name" value="IstB"/>
</dbReference>
<dbReference type="SUPFAM" id="SSF52540">
    <property type="entry name" value="P-loop containing nucleoside triphosphate hydrolases"/>
    <property type="match status" value="1"/>
</dbReference>
<keyword evidence="2" id="KW-0547">Nucleotide-binding</keyword>
<dbReference type="InterPro" id="IPR003593">
    <property type="entry name" value="AAA+_ATPase"/>
</dbReference>
<dbReference type="RefSeq" id="WP_053432805.1">
    <property type="nucleotide sequence ID" value="NZ_LGUF01000006.1"/>
</dbReference>
<dbReference type="InterPro" id="IPR002611">
    <property type="entry name" value="IstB_ATP-bd"/>
</dbReference>
<protein>
    <submittedName>
        <fullName evidence="5">ATP-binding protein</fullName>
    </submittedName>
</protein>
<dbReference type="PATRIC" id="fig|1459.3.peg.13"/>
<gene>
    <name evidence="5" type="ORF">AF332_00040</name>
</gene>
<proteinExistence type="inferred from homology"/>
<evidence type="ECO:0000313" key="6">
    <source>
        <dbReference type="Proteomes" id="UP000037109"/>
    </source>
</evidence>
<dbReference type="CDD" id="cd00009">
    <property type="entry name" value="AAA"/>
    <property type="match status" value="1"/>
</dbReference>
<evidence type="ECO:0000259" key="4">
    <source>
        <dbReference type="SMART" id="SM00382"/>
    </source>
</evidence>
<evidence type="ECO:0000256" key="1">
    <source>
        <dbReference type="ARBA" id="ARBA00008059"/>
    </source>
</evidence>
<evidence type="ECO:0000256" key="2">
    <source>
        <dbReference type="ARBA" id="ARBA00022741"/>
    </source>
</evidence>
<dbReference type="PANTHER" id="PTHR30050">
    <property type="entry name" value="CHROMOSOMAL REPLICATION INITIATOR PROTEIN DNAA"/>
    <property type="match status" value="1"/>
</dbReference>
<dbReference type="NCBIfam" id="NF038214">
    <property type="entry name" value="IS21_help_AAA"/>
    <property type="match status" value="1"/>
</dbReference>
<feature type="domain" description="AAA+ ATPase" evidence="4">
    <location>
        <begin position="100"/>
        <end position="233"/>
    </location>
</feature>
<dbReference type="InterPro" id="IPR027417">
    <property type="entry name" value="P-loop_NTPase"/>
</dbReference>
<accession>A0A0M0GL65</accession>
<dbReference type="Gene3D" id="3.40.50.300">
    <property type="entry name" value="P-loop containing nucleotide triphosphate hydrolases"/>
    <property type="match status" value="1"/>
</dbReference>
<evidence type="ECO:0000313" key="5">
    <source>
        <dbReference type="EMBL" id="KON90675.1"/>
    </source>
</evidence>
<comment type="caution">
    <text evidence="5">The sequence shown here is derived from an EMBL/GenBank/DDBJ whole genome shotgun (WGS) entry which is preliminary data.</text>
</comment>
<organism evidence="5 6">
    <name type="scientific">Sporosarcina globispora</name>
    <name type="common">Bacillus globisporus</name>
    <dbReference type="NCBI Taxonomy" id="1459"/>
    <lineage>
        <taxon>Bacteria</taxon>
        <taxon>Bacillati</taxon>
        <taxon>Bacillota</taxon>
        <taxon>Bacilli</taxon>
        <taxon>Bacillales</taxon>
        <taxon>Caryophanaceae</taxon>
        <taxon>Sporosarcina</taxon>
    </lineage>
</organism>
<dbReference type="EMBL" id="LGUF01000006">
    <property type="protein sequence ID" value="KON90675.1"/>
    <property type="molecule type" value="Genomic_DNA"/>
</dbReference>
<dbReference type="GO" id="GO:0006260">
    <property type="term" value="P:DNA replication"/>
    <property type="evidence" value="ECO:0007669"/>
    <property type="project" value="TreeGrafter"/>
</dbReference>
<dbReference type="Proteomes" id="UP000037109">
    <property type="component" value="Unassembled WGS sequence"/>
</dbReference>
<dbReference type="Pfam" id="PF01695">
    <property type="entry name" value="IstB_IS21"/>
    <property type="match status" value="1"/>
</dbReference>
<sequence>MTGTVPTLQDYFRHLRMVETANELPALLRNAEKHSWTYLEFLEEILTYEMKRREEKNIEKRLKRAKFPYYKTLDEFKISEQQSLSLRQIQQLRELNWLEQQFNLILLGPPGVGKTHIAIGMGLEAIQKGFKVSFYTMGDLINLLKTQEYLRKSQLQLKTILQADLVIIDDLMYMAMDQREANMFFHLVNDLYERSSIILTSNKGPEQWGELMGDKGITTAILDRLLHRVEVIHLNGESYRIKNRTTIFEAESVQT</sequence>